<dbReference type="GO" id="GO:0006261">
    <property type="term" value="P:DNA-templated DNA replication"/>
    <property type="evidence" value="ECO:0007669"/>
    <property type="project" value="TreeGrafter"/>
</dbReference>
<evidence type="ECO:0000313" key="2">
    <source>
        <dbReference type="Proteomes" id="UP000051236"/>
    </source>
</evidence>
<gene>
    <name evidence="1" type="ORF">FC83_GL000373</name>
</gene>
<dbReference type="InterPro" id="IPR004622">
    <property type="entry name" value="DNA_pol_HolB"/>
</dbReference>
<dbReference type="STRING" id="1423734.FC83_GL000373"/>
<reference evidence="1 2" key="1">
    <citation type="journal article" date="2015" name="Genome Announc.">
        <title>Expanding the biotechnology potential of lactobacilli through comparative genomics of 213 strains and associated genera.</title>
        <authorList>
            <person name="Sun Z."/>
            <person name="Harris H.M."/>
            <person name="McCann A."/>
            <person name="Guo C."/>
            <person name="Argimon S."/>
            <person name="Zhang W."/>
            <person name="Yang X."/>
            <person name="Jeffery I.B."/>
            <person name="Cooney J.C."/>
            <person name="Kagawa T.F."/>
            <person name="Liu W."/>
            <person name="Song Y."/>
            <person name="Salvetti E."/>
            <person name="Wrobel A."/>
            <person name="Rasinkangas P."/>
            <person name="Parkhill J."/>
            <person name="Rea M.C."/>
            <person name="O'Sullivan O."/>
            <person name="Ritari J."/>
            <person name="Douillard F.P."/>
            <person name="Paul Ross R."/>
            <person name="Yang R."/>
            <person name="Briner A.E."/>
            <person name="Felis G.E."/>
            <person name="de Vos W.M."/>
            <person name="Barrangou R."/>
            <person name="Klaenhammer T.R."/>
            <person name="Caufield P.W."/>
            <person name="Cui Y."/>
            <person name="Zhang H."/>
            <person name="O'Toole P.W."/>
        </authorList>
    </citation>
    <scope>NUCLEOTIDE SEQUENCE [LARGE SCALE GENOMIC DNA]</scope>
    <source>
        <strain evidence="1 2">DSM 18527</strain>
    </source>
</reference>
<dbReference type="PANTHER" id="PTHR11669">
    <property type="entry name" value="REPLICATION FACTOR C / DNA POLYMERASE III GAMMA-TAU SUBUNIT"/>
    <property type="match status" value="1"/>
</dbReference>
<dbReference type="PANTHER" id="PTHR11669:SF8">
    <property type="entry name" value="DNA POLYMERASE III SUBUNIT DELTA"/>
    <property type="match status" value="1"/>
</dbReference>
<dbReference type="OrthoDB" id="9810148at2"/>
<name>X0QMX0_9LACO</name>
<dbReference type="Gene3D" id="3.40.50.300">
    <property type="entry name" value="P-loop containing nucleotide triphosphate hydrolases"/>
    <property type="match status" value="1"/>
</dbReference>
<dbReference type="Pfam" id="PF13177">
    <property type="entry name" value="DNA_pol3_delta2"/>
    <property type="match status" value="1"/>
</dbReference>
<accession>X0QMX0</accession>
<dbReference type="PATRIC" id="fig|1423734.3.peg.373"/>
<dbReference type="FunFam" id="3.40.50.300:FF:001255">
    <property type="entry name" value="DNA polymerase III subunit delta"/>
    <property type="match status" value="1"/>
</dbReference>
<proteinExistence type="predicted"/>
<comment type="caution">
    <text evidence="1">The sequence shown here is derived from an EMBL/GenBank/DDBJ whole genome shotgun (WGS) entry which is preliminary data.</text>
</comment>
<dbReference type="eggNOG" id="COG0470">
    <property type="taxonomic scope" value="Bacteria"/>
</dbReference>
<evidence type="ECO:0000313" key="1">
    <source>
        <dbReference type="EMBL" id="KRM32508.1"/>
    </source>
</evidence>
<dbReference type="Proteomes" id="UP000051236">
    <property type="component" value="Unassembled WGS sequence"/>
</dbReference>
<dbReference type="CDD" id="cd00009">
    <property type="entry name" value="AAA"/>
    <property type="match status" value="1"/>
</dbReference>
<dbReference type="SUPFAM" id="SSF52540">
    <property type="entry name" value="P-loop containing nucleoside triphosphate hydrolases"/>
    <property type="match status" value="1"/>
</dbReference>
<dbReference type="InterPro" id="IPR027417">
    <property type="entry name" value="P-loop_NTPase"/>
</dbReference>
<organism evidence="1 2">
    <name type="scientific">Agrilactobacillus composti DSM 18527 = JCM 14202</name>
    <dbReference type="NCBI Taxonomy" id="1423734"/>
    <lineage>
        <taxon>Bacteria</taxon>
        <taxon>Bacillati</taxon>
        <taxon>Bacillota</taxon>
        <taxon>Bacilli</taxon>
        <taxon>Lactobacillales</taxon>
        <taxon>Lactobacillaceae</taxon>
        <taxon>Agrilactobacillus</taxon>
    </lineage>
</organism>
<dbReference type="GO" id="GO:0008408">
    <property type="term" value="F:3'-5' exonuclease activity"/>
    <property type="evidence" value="ECO:0007669"/>
    <property type="project" value="InterPro"/>
</dbReference>
<protein>
    <submittedName>
        <fullName evidence="1">DNA polymerase III subunit delta</fullName>
    </submittedName>
</protein>
<dbReference type="GO" id="GO:0003887">
    <property type="term" value="F:DNA-directed DNA polymerase activity"/>
    <property type="evidence" value="ECO:0007669"/>
    <property type="project" value="InterPro"/>
</dbReference>
<dbReference type="EMBL" id="AZGA01000070">
    <property type="protein sequence ID" value="KRM32508.1"/>
    <property type="molecule type" value="Genomic_DNA"/>
</dbReference>
<keyword evidence="2" id="KW-1185">Reference proteome</keyword>
<sequence length="326" mass="36676">MSLLIEKLQPRLVKQFQGIIQNQHLAQGYLFAGAPGTGKKELAQWLALRLFCQNLQAGKPCGQCPECQRIISGNHPDVIQIAPEKQTIKVEAIRYLKNELYKTGMEGAKRVFIIQEAEKMSVNASNSLLKFLEEPASDALIILTTTAKSQILPTIRSRMQIIDFHGIKATAAFERFTALGMTPANAQLLSLLTRDYQQAQTWLVTDSFNQLLKGVLHWFHKVLQADSEAFVLVQTQVVANAKNTADQQLAFEMIINFYDFLLVLRYDKSRTIENSDLNKLVTAAMNLSDQQLMTQLSLVLDIQKQLRVNVSFENVLEALTLKILAV</sequence>
<dbReference type="InterPro" id="IPR050238">
    <property type="entry name" value="DNA_Rep/Repair_Clamp_Loader"/>
</dbReference>
<dbReference type="NCBIfam" id="TIGR00678">
    <property type="entry name" value="holB"/>
    <property type="match status" value="1"/>
</dbReference>
<dbReference type="AlphaFoldDB" id="X0QMX0"/>